<evidence type="ECO:0000313" key="1">
    <source>
        <dbReference type="EMBL" id="KAK7362650.1"/>
    </source>
</evidence>
<dbReference type="PANTHER" id="PTHR15907">
    <property type="entry name" value="DUF614 FAMILY PROTEIN-RELATED"/>
    <property type="match status" value="1"/>
</dbReference>
<name>A0AAN9MX35_CANGL</name>
<keyword evidence="2" id="KW-1185">Reference proteome</keyword>
<organism evidence="1 2">
    <name type="scientific">Canavalia gladiata</name>
    <name type="common">Sword bean</name>
    <name type="synonym">Dolichos gladiatus</name>
    <dbReference type="NCBI Taxonomy" id="3824"/>
    <lineage>
        <taxon>Eukaryota</taxon>
        <taxon>Viridiplantae</taxon>
        <taxon>Streptophyta</taxon>
        <taxon>Embryophyta</taxon>
        <taxon>Tracheophyta</taxon>
        <taxon>Spermatophyta</taxon>
        <taxon>Magnoliopsida</taxon>
        <taxon>eudicotyledons</taxon>
        <taxon>Gunneridae</taxon>
        <taxon>Pentapetalae</taxon>
        <taxon>rosids</taxon>
        <taxon>fabids</taxon>
        <taxon>Fabales</taxon>
        <taxon>Fabaceae</taxon>
        <taxon>Papilionoideae</taxon>
        <taxon>50 kb inversion clade</taxon>
        <taxon>NPAAA clade</taxon>
        <taxon>indigoferoid/millettioid clade</taxon>
        <taxon>Phaseoleae</taxon>
        <taxon>Canavalia</taxon>
    </lineage>
</organism>
<accession>A0AAN9MX35</accession>
<evidence type="ECO:0000313" key="2">
    <source>
        <dbReference type="Proteomes" id="UP001367508"/>
    </source>
</evidence>
<dbReference type="EMBL" id="JAYMYQ010000001">
    <property type="protein sequence ID" value="KAK7362650.1"/>
    <property type="molecule type" value="Genomic_DNA"/>
</dbReference>
<protein>
    <submittedName>
        <fullName evidence="1">Uncharacterized protein</fullName>
    </submittedName>
</protein>
<sequence length="302" mass="33246">MIGLLLGGNLNGGFIPLHIANVLHLLHKSWGSMDNAHVTSIILQKGFVRISQITIKVLVRKGVGSNPTLNKIDSMAQWIRRWSTEPEILDLNLKGNDGRLGCSLTVSKKMYPAINEHDEIYAAHNYPGYVVPSVALPNYGTPQPQPQPYAPSYINTNRSSRGPFTIHQWSTGLCRCLDDPGNCLVTCFCPCVTFGLIAEIIDKGTTSCTCDGAIYGTILALTGLSCLYSCSYRSKLRAQHDLPEAPCMDCLVHFCCETCALCQEYRELKNRGFDLSIGWEANMERQTQGAVISPAISQSMTR</sequence>
<dbReference type="AlphaFoldDB" id="A0AAN9MX35"/>
<dbReference type="InterPro" id="IPR006461">
    <property type="entry name" value="PLAC_motif_containing"/>
</dbReference>
<proteinExistence type="predicted"/>
<dbReference type="Proteomes" id="UP001367508">
    <property type="component" value="Unassembled WGS sequence"/>
</dbReference>
<dbReference type="NCBIfam" id="TIGR01571">
    <property type="entry name" value="A_thal_Cys_rich"/>
    <property type="match status" value="1"/>
</dbReference>
<gene>
    <name evidence="1" type="ORF">VNO77_04769</name>
</gene>
<reference evidence="1 2" key="1">
    <citation type="submission" date="2024-01" db="EMBL/GenBank/DDBJ databases">
        <title>The genomes of 5 underutilized Papilionoideae crops provide insights into root nodulation and disease resistanc.</title>
        <authorList>
            <person name="Jiang F."/>
        </authorList>
    </citation>
    <scope>NUCLEOTIDE SEQUENCE [LARGE SCALE GENOMIC DNA]</scope>
    <source>
        <strain evidence="1">LVBAO_FW01</strain>
        <tissue evidence="1">Leaves</tissue>
    </source>
</reference>
<comment type="caution">
    <text evidence="1">The sequence shown here is derived from an EMBL/GenBank/DDBJ whole genome shotgun (WGS) entry which is preliminary data.</text>
</comment>
<dbReference type="Pfam" id="PF04749">
    <property type="entry name" value="PLAC8"/>
    <property type="match status" value="1"/>
</dbReference>